<comment type="cofactor">
    <cofactor evidence="1">
        <name>NAD(+)</name>
        <dbReference type="ChEBI" id="CHEBI:57540"/>
    </cofactor>
</comment>
<dbReference type="Gene3D" id="3.40.50.720">
    <property type="entry name" value="NAD(P)-binding Rossmann-like Domain"/>
    <property type="match status" value="1"/>
</dbReference>
<keyword evidence="4 6" id="KW-0456">Lyase</keyword>
<feature type="domain" description="NAD-dependent epimerase/dehydratase" evidence="5">
    <location>
        <begin position="3"/>
        <end position="238"/>
    </location>
</feature>
<keyword evidence="2" id="KW-0210">Decarboxylase</keyword>
<evidence type="ECO:0000256" key="1">
    <source>
        <dbReference type="ARBA" id="ARBA00001911"/>
    </source>
</evidence>
<keyword evidence="7" id="KW-1185">Reference proteome</keyword>
<evidence type="ECO:0000256" key="3">
    <source>
        <dbReference type="ARBA" id="ARBA00023027"/>
    </source>
</evidence>
<dbReference type="EC" id="4.2.1.46" evidence="6"/>
<evidence type="ECO:0000256" key="4">
    <source>
        <dbReference type="ARBA" id="ARBA00023239"/>
    </source>
</evidence>
<dbReference type="GO" id="GO:0008460">
    <property type="term" value="F:dTDP-glucose 4,6-dehydratase activity"/>
    <property type="evidence" value="ECO:0007669"/>
    <property type="project" value="UniProtKB-EC"/>
</dbReference>
<accession>A0ABS4LJH7</accession>
<keyword evidence="3" id="KW-0520">NAD</keyword>
<sequence length="342" mass="36693">MRVAVTGGGGFLGSHLCEALLRRGDEVVCLDDFSTGDPANIAAFLGNPGFELIRGDVSRSTDVRGTVDAVAHLASPASPPDYLRRPLETLAVGSRGTENALRLAARHDARFVLASTSEVYGDPEVHPQDESYWGHVNPIGPRSVYDEAKRFAEALTQAYRTHRGTNTGIVRIFNTYGPRMRPHDGRVVSSFVVQALAGEPLTVYGDGKQTRSFCYVDDLVRGIIAMLDCDEPGPVNLGNPVELTVLELADLVIGLTGSGAEVQFHPLPVDDPTRRRPVIARASERLGWVPEVTVEDGLRRTVRWFAGRPDDVAAALAAIRGGQQDGVVAARPRPSGATPVAS</sequence>
<dbReference type="CDD" id="cd05230">
    <property type="entry name" value="UGD_SDR_e"/>
    <property type="match status" value="1"/>
</dbReference>
<dbReference type="InterPro" id="IPR001509">
    <property type="entry name" value="Epimerase_deHydtase"/>
</dbReference>
<dbReference type="InterPro" id="IPR036291">
    <property type="entry name" value="NAD(P)-bd_dom_sf"/>
</dbReference>
<evidence type="ECO:0000313" key="7">
    <source>
        <dbReference type="Proteomes" id="UP001519309"/>
    </source>
</evidence>
<evidence type="ECO:0000259" key="5">
    <source>
        <dbReference type="Pfam" id="PF01370"/>
    </source>
</evidence>
<dbReference type="InterPro" id="IPR044516">
    <property type="entry name" value="UXS-like"/>
</dbReference>
<dbReference type="Pfam" id="PF01370">
    <property type="entry name" value="Epimerase"/>
    <property type="match status" value="1"/>
</dbReference>
<name>A0ABS4LJH7_9ACTN</name>
<proteinExistence type="predicted"/>
<gene>
    <name evidence="6" type="ORF">J2Z21_000465</name>
</gene>
<evidence type="ECO:0000313" key="6">
    <source>
        <dbReference type="EMBL" id="MBP2047543.1"/>
    </source>
</evidence>
<dbReference type="SUPFAM" id="SSF51735">
    <property type="entry name" value="NAD(P)-binding Rossmann-fold domains"/>
    <property type="match status" value="1"/>
</dbReference>
<reference evidence="6 7" key="1">
    <citation type="submission" date="2021-03" db="EMBL/GenBank/DDBJ databases">
        <title>Genomic Encyclopedia of Type Strains, Phase IV (KMG-IV): sequencing the most valuable type-strain genomes for metagenomic binning, comparative biology and taxonomic classification.</title>
        <authorList>
            <person name="Goeker M."/>
        </authorList>
    </citation>
    <scope>NUCLEOTIDE SEQUENCE [LARGE SCALE GENOMIC DNA]</scope>
    <source>
        <strain evidence="6 7">DSM 40499</strain>
    </source>
</reference>
<dbReference type="RefSeq" id="WP_079147027.1">
    <property type="nucleotide sequence ID" value="NZ_CP016279.1"/>
</dbReference>
<dbReference type="EMBL" id="JAGGLP010000001">
    <property type="protein sequence ID" value="MBP2047543.1"/>
    <property type="molecule type" value="Genomic_DNA"/>
</dbReference>
<comment type="caution">
    <text evidence="6">The sequence shown here is derived from an EMBL/GenBank/DDBJ whole genome shotgun (WGS) entry which is preliminary data.</text>
</comment>
<organism evidence="6 7">
    <name type="scientific">Streptomyces griseochromogenes</name>
    <dbReference type="NCBI Taxonomy" id="68214"/>
    <lineage>
        <taxon>Bacteria</taxon>
        <taxon>Bacillati</taxon>
        <taxon>Actinomycetota</taxon>
        <taxon>Actinomycetes</taxon>
        <taxon>Kitasatosporales</taxon>
        <taxon>Streptomycetaceae</taxon>
        <taxon>Streptomyces</taxon>
    </lineage>
</organism>
<dbReference type="Proteomes" id="UP001519309">
    <property type="component" value="Unassembled WGS sequence"/>
</dbReference>
<dbReference type="PANTHER" id="PTHR43078">
    <property type="entry name" value="UDP-GLUCURONIC ACID DECARBOXYLASE-RELATED"/>
    <property type="match status" value="1"/>
</dbReference>
<dbReference type="PANTHER" id="PTHR43078:SF6">
    <property type="entry name" value="UDP-GLUCURONIC ACID DECARBOXYLASE 1"/>
    <property type="match status" value="1"/>
</dbReference>
<evidence type="ECO:0000256" key="2">
    <source>
        <dbReference type="ARBA" id="ARBA00022793"/>
    </source>
</evidence>
<protein>
    <submittedName>
        <fullName evidence="6">dTDP-glucose 4,6-dehydratase</fullName>
        <ecNumber evidence="6">4.2.1.46</ecNumber>
    </submittedName>
</protein>